<reference evidence="2 3" key="1">
    <citation type="submission" date="2015-09" db="EMBL/GenBank/DDBJ databases">
        <title>Draft genome of the scarab beetle Oryctes borbonicus.</title>
        <authorList>
            <person name="Meyer J.M."/>
            <person name="Markov G.V."/>
            <person name="Baskaran P."/>
            <person name="Herrmann M."/>
            <person name="Sommer R.J."/>
            <person name="Roedelsperger C."/>
        </authorList>
    </citation>
    <scope>NUCLEOTIDE SEQUENCE [LARGE SCALE GENOMIC DNA]</scope>
    <source>
        <strain evidence="2">OB123</strain>
        <tissue evidence="2">Whole animal</tissue>
    </source>
</reference>
<accession>A0A0T6BC86</accession>
<dbReference type="Proteomes" id="UP000051574">
    <property type="component" value="Unassembled WGS sequence"/>
</dbReference>
<gene>
    <name evidence="2" type="ORF">AMK59_800</name>
</gene>
<proteinExistence type="predicted"/>
<name>A0A0T6BC86_9SCAR</name>
<comment type="caution">
    <text evidence="2">The sequence shown here is derived from an EMBL/GenBank/DDBJ whole genome shotgun (WGS) entry which is preliminary data.</text>
</comment>
<dbReference type="AlphaFoldDB" id="A0A0T6BC86"/>
<sequence length="181" mass="20769">MNTFTTSATVRIYDEELREIVNKTYNFNKLVNTTSLEGFNIPCDVMRRSIKDQILFMHSVSEKMRNSTDYLFYHIFLRDICSHLPINIVRSLCNGLMGGSMASISNLVGFNKSRYDDFSIDNIFFCVPDVTGFLFCIFSYAGRLGITVTSGKGYVRNREELRSILGNIFKYLDKAESILKI</sequence>
<evidence type="ECO:0000313" key="2">
    <source>
        <dbReference type="EMBL" id="KRT84921.1"/>
    </source>
</evidence>
<dbReference type="Pfam" id="PF06974">
    <property type="entry name" value="WS_DGAT_C"/>
    <property type="match status" value="1"/>
</dbReference>
<evidence type="ECO:0000313" key="3">
    <source>
        <dbReference type="Proteomes" id="UP000051574"/>
    </source>
</evidence>
<protein>
    <recommendedName>
        <fullName evidence="1">O-acyltransferase WSD1 C-terminal domain-containing protein</fullName>
    </recommendedName>
</protein>
<evidence type="ECO:0000259" key="1">
    <source>
        <dbReference type="Pfam" id="PF06974"/>
    </source>
</evidence>
<dbReference type="InterPro" id="IPR009721">
    <property type="entry name" value="O-acyltransferase_WSD1_C"/>
</dbReference>
<feature type="domain" description="O-acyltransferase WSD1 C-terminal" evidence="1">
    <location>
        <begin position="42"/>
        <end position="166"/>
    </location>
</feature>
<keyword evidence="3" id="KW-1185">Reference proteome</keyword>
<dbReference type="EMBL" id="LJIG01002019">
    <property type="protein sequence ID" value="KRT84921.1"/>
    <property type="molecule type" value="Genomic_DNA"/>
</dbReference>
<organism evidence="2 3">
    <name type="scientific">Oryctes borbonicus</name>
    <dbReference type="NCBI Taxonomy" id="1629725"/>
    <lineage>
        <taxon>Eukaryota</taxon>
        <taxon>Metazoa</taxon>
        <taxon>Ecdysozoa</taxon>
        <taxon>Arthropoda</taxon>
        <taxon>Hexapoda</taxon>
        <taxon>Insecta</taxon>
        <taxon>Pterygota</taxon>
        <taxon>Neoptera</taxon>
        <taxon>Endopterygota</taxon>
        <taxon>Coleoptera</taxon>
        <taxon>Polyphaga</taxon>
        <taxon>Scarabaeiformia</taxon>
        <taxon>Scarabaeidae</taxon>
        <taxon>Dynastinae</taxon>
        <taxon>Oryctes</taxon>
    </lineage>
</organism>
<dbReference type="OrthoDB" id="619536at2759"/>